<evidence type="ECO:0000313" key="1">
    <source>
        <dbReference type="EMBL" id="MFC7152848.1"/>
    </source>
</evidence>
<gene>
    <name evidence="1" type="ORF">ACFQMJ_30285</name>
</gene>
<protein>
    <recommendedName>
        <fullName evidence="3">EF-hand domain-containing protein</fullName>
    </recommendedName>
</protein>
<sequence>MNLDPYLGQFVKVNTREQEWFVGKLLSMRTHGNGSIEFEFDIISTSKDGKIDHKELKEFRKKNKGIQLIQAGKVAGIEELDPRIQEGIRLTLTNVPNILDIYHTLDVENLPQRIEFGKIEKPDDL</sequence>
<dbReference type="RefSeq" id="WP_378050983.1">
    <property type="nucleotide sequence ID" value="NZ_JBHMDN010000031.1"/>
</dbReference>
<accession>A0ABW2FM32</accession>
<keyword evidence="2" id="KW-1185">Reference proteome</keyword>
<reference evidence="2" key="1">
    <citation type="journal article" date="2019" name="Int. J. Syst. Evol. Microbiol.">
        <title>The Global Catalogue of Microorganisms (GCM) 10K type strain sequencing project: providing services to taxonomists for standard genome sequencing and annotation.</title>
        <authorList>
            <consortium name="The Broad Institute Genomics Platform"/>
            <consortium name="The Broad Institute Genome Sequencing Center for Infectious Disease"/>
            <person name="Wu L."/>
            <person name="Ma J."/>
        </authorList>
    </citation>
    <scope>NUCLEOTIDE SEQUENCE [LARGE SCALE GENOMIC DNA]</scope>
    <source>
        <strain evidence="2">KCTC 12907</strain>
    </source>
</reference>
<evidence type="ECO:0000313" key="2">
    <source>
        <dbReference type="Proteomes" id="UP001596378"/>
    </source>
</evidence>
<proteinExistence type="predicted"/>
<dbReference type="EMBL" id="JBHTAI010000026">
    <property type="protein sequence ID" value="MFC7152848.1"/>
    <property type="molecule type" value="Genomic_DNA"/>
</dbReference>
<name>A0ABW2FM32_9BACL</name>
<organism evidence="1 2">
    <name type="scientific">Cohnella cellulosilytica</name>
    <dbReference type="NCBI Taxonomy" id="986710"/>
    <lineage>
        <taxon>Bacteria</taxon>
        <taxon>Bacillati</taxon>
        <taxon>Bacillota</taxon>
        <taxon>Bacilli</taxon>
        <taxon>Bacillales</taxon>
        <taxon>Paenibacillaceae</taxon>
        <taxon>Cohnella</taxon>
    </lineage>
</organism>
<comment type="caution">
    <text evidence="1">The sequence shown here is derived from an EMBL/GenBank/DDBJ whole genome shotgun (WGS) entry which is preliminary data.</text>
</comment>
<dbReference type="Proteomes" id="UP001596378">
    <property type="component" value="Unassembled WGS sequence"/>
</dbReference>
<evidence type="ECO:0008006" key="3">
    <source>
        <dbReference type="Google" id="ProtNLM"/>
    </source>
</evidence>